<comment type="caution">
    <text evidence="9">The sequence shown here is derived from an EMBL/GenBank/DDBJ whole genome shotgun (WGS) entry which is preliminary data.</text>
</comment>
<dbReference type="PANTHER" id="PTHR43166:SF35">
    <property type="entry name" value="L-CYSTINE IMPORT ATP-BINDING PROTEIN TCYN"/>
    <property type="match status" value="1"/>
</dbReference>
<organism evidence="9 10">
    <name type="scientific">Oceanibaculum pacificum</name>
    <dbReference type="NCBI Taxonomy" id="580166"/>
    <lineage>
        <taxon>Bacteria</taxon>
        <taxon>Pseudomonadati</taxon>
        <taxon>Pseudomonadota</taxon>
        <taxon>Alphaproteobacteria</taxon>
        <taxon>Rhodospirillales</taxon>
        <taxon>Oceanibaculaceae</taxon>
        <taxon>Oceanibaculum</taxon>
    </lineage>
</organism>
<evidence type="ECO:0000256" key="5">
    <source>
        <dbReference type="ARBA" id="ARBA00022741"/>
    </source>
</evidence>
<comment type="subcellular location">
    <subcellularLocation>
        <location evidence="1">Cell membrane</location>
        <topology evidence="1">Peripheral membrane protein</topology>
    </subcellularLocation>
</comment>
<name>A0A154VRZ6_9PROT</name>
<dbReference type="AlphaFoldDB" id="A0A154VRZ6"/>
<protein>
    <recommendedName>
        <fullName evidence="8">ABC transporter domain-containing protein</fullName>
    </recommendedName>
</protein>
<sequence>MIEVRNLHKYYGTLHVLRGIDVDIAKGEVFSVIGPSGSGKSTFLRCLNFLEEYQEGDVRFDGRLVGYRETVGKRLRAGAGSIAALRTRMGMVFQSFNLFSHKTVLENVMEGPVIVQKKPRGEVRTMALDLLAQVGLSEKAEQYPSKLSGGQQQRVGIARALAMQPEVMLFDEPTSALDPELVGEVLDVMKSLATGGMTMVIVTHEMSFAREVSDRVMMMDEGVVVEIDRPEVIFGSPRQARTADFLRRVVH</sequence>
<keyword evidence="3" id="KW-0813">Transport</keyword>
<dbReference type="CDD" id="cd03262">
    <property type="entry name" value="ABC_HisP_GlnQ"/>
    <property type="match status" value="1"/>
</dbReference>
<keyword evidence="7" id="KW-0472">Membrane</keyword>
<evidence type="ECO:0000256" key="3">
    <source>
        <dbReference type="ARBA" id="ARBA00022448"/>
    </source>
</evidence>
<dbReference type="InterPro" id="IPR017871">
    <property type="entry name" value="ABC_transporter-like_CS"/>
</dbReference>
<feature type="domain" description="ABC transporter" evidence="8">
    <location>
        <begin position="2"/>
        <end position="246"/>
    </location>
</feature>
<dbReference type="PANTHER" id="PTHR43166">
    <property type="entry name" value="AMINO ACID IMPORT ATP-BINDING PROTEIN"/>
    <property type="match status" value="1"/>
</dbReference>
<keyword evidence="6" id="KW-0067">ATP-binding</keyword>
<dbReference type="OrthoDB" id="9802264at2"/>
<dbReference type="Proteomes" id="UP000076400">
    <property type="component" value="Unassembled WGS sequence"/>
</dbReference>
<dbReference type="PROSITE" id="PS50893">
    <property type="entry name" value="ABC_TRANSPORTER_2"/>
    <property type="match status" value="1"/>
</dbReference>
<dbReference type="SUPFAM" id="SSF52540">
    <property type="entry name" value="P-loop containing nucleoside triphosphate hydrolases"/>
    <property type="match status" value="1"/>
</dbReference>
<dbReference type="PIRSF" id="PIRSF039085">
    <property type="entry name" value="ABC_ATPase_HisP"/>
    <property type="match status" value="1"/>
</dbReference>
<evidence type="ECO:0000256" key="2">
    <source>
        <dbReference type="ARBA" id="ARBA00005417"/>
    </source>
</evidence>
<dbReference type="EMBL" id="LPXN01000138">
    <property type="protein sequence ID" value="KZD04083.1"/>
    <property type="molecule type" value="Genomic_DNA"/>
</dbReference>
<evidence type="ECO:0000256" key="7">
    <source>
        <dbReference type="ARBA" id="ARBA00023136"/>
    </source>
</evidence>
<dbReference type="Gene3D" id="3.40.50.300">
    <property type="entry name" value="P-loop containing nucleotide triphosphate hydrolases"/>
    <property type="match status" value="1"/>
</dbReference>
<keyword evidence="10" id="KW-1185">Reference proteome</keyword>
<keyword evidence="4" id="KW-1003">Cell membrane</keyword>
<evidence type="ECO:0000256" key="4">
    <source>
        <dbReference type="ARBA" id="ARBA00022475"/>
    </source>
</evidence>
<evidence type="ECO:0000256" key="1">
    <source>
        <dbReference type="ARBA" id="ARBA00004202"/>
    </source>
</evidence>
<gene>
    <name evidence="9" type="ORF">AUP43_02980</name>
</gene>
<evidence type="ECO:0000313" key="9">
    <source>
        <dbReference type="EMBL" id="KZD04083.1"/>
    </source>
</evidence>
<evidence type="ECO:0000259" key="8">
    <source>
        <dbReference type="PROSITE" id="PS50893"/>
    </source>
</evidence>
<accession>A0A154VRZ6</accession>
<comment type="similarity">
    <text evidence="2">Belongs to the ABC transporter superfamily.</text>
</comment>
<evidence type="ECO:0000313" key="10">
    <source>
        <dbReference type="Proteomes" id="UP000076400"/>
    </source>
</evidence>
<dbReference type="GO" id="GO:0015424">
    <property type="term" value="F:ABC-type amino acid transporter activity"/>
    <property type="evidence" value="ECO:0007669"/>
    <property type="project" value="InterPro"/>
</dbReference>
<dbReference type="FunFam" id="3.40.50.300:FF:000020">
    <property type="entry name" value="Amino acid ABC transporter ATP-binding component"/>
    <property type="match status" value="1"/>
</dbReference>
<dbReference type="InterPro" id="IPR003593">
    <property type="entry name" value="AAA+_ATPase"/>
</dbReference>
<dbReference type="GO" id="GO:0005886">
    <property type="term" value="C:plasma membrane"/>
    <property type="evidence" value="ECO:0007669"/>
    <property type="project" value="UniProtKB-SubCell"/>
</dbReference>
<proteinExistence type="inferred from homology"/>
<dbReference type="GO" id="GO:0016887">
    <property type="term" value="F:ATP hydrolysis activity"/>
    <property type="evidence" value="ECO:0007669"/>
    <property type="project" value="InterPro"/>
</dbReference>
<evidence type="ECO:0000256" key="6">
    <source>
        <dbReference type="ARBA" id="ARBA00022840"/>
    </source>
</evidence>
<dbReference type="Pfam" id="PF00005">
    <property type="entry name" value="ABC_tran"/>
    <property type="match status" value="1"/>
</dbReference>
<dbReference type="GO" id="GO:0005524">
    <property type="term" value="F:ATP binding"/>
    <property type="evidence" value="ECO:0007669"/>
    <property type="project" value="UniProtKB-KW"/>
</dbReference>
<keyword evidence="5" id="KW-0547">Nucleotide-binding</keyword>
<dbReference type="InterPro" id="IPR050086">
    <property type="entry name" value="MetN_ABC_transporter-like"/>
</dbReference>
<dbReference type="InterPro" id="IPR030679">
    <property type="entry name" value="ABC_ATPase_HisP-typ"/>
</dbReference>
<dbReference type="RefSeq" id="WP_067558595.1">
    <property type="nucleotide sequence ID" value="NZ_LPXN01000138.1"/>
</dbReference>
<dbReference type="SMART" id="SM00382">
    <property type="entry name" value="AAA"/>
    <property type="match status" value="1"/>
</dbReference>
<dbReference type="STRING" id="580166.AUP43_02980"/>
<dbReference type="InterPro" id="IPR027417">
    <property type="entry name" value="P-loop_NTPase"/>
</dbReference>
<dbReference type="InterPro" id="IPR003439">
    <property type="entry name" value="ABC_transporter-like_ATP-bd"/>
</dbReference>
<dbReference type="PROSITE" id="PS00211">
    <property type="entry name" value="ABC_TRANSPORTER_1"/>
    <property type="match status" value="1"/>
</dbReference>
<reference evidence="9 10" key="1">
    <citation type="submission" date="2015-12" db="EMBL/GenBank/DDBJ databases">
        <title>Genome sequence of Oceanibaculum pacificum MCCC 1A02656.</title>
        <authorList>
            <person name="Lu L."/>
            <person name="Lai Q."/>
            <person name="Shao Z."/>
            <person name="Qian P."/>
        </authorList>
    </citation>
    <scope>NUCLEOTIDE SEQUENCE [LARGE SCALE GENOMIC DNA]</scope>
    <source>
        <strain evidence="9 10">MCCC 1A02656</strain>
    </source>
</reference>